<keyword evidence="1" id="KW-1133">Transmembrane helix</keyword>
<organism evidence="2 3">
    <name type="scientific">Meira miltonrushii</name>
    <dbReference type="NCBI Taxonomy" id="1280837"/>
    <lineage>
        <taxon>Eukaryota</taxon>
        <taxon>Fungi</taxon>
        <taxon>Dikarya</taxon>
        <taxon>Basidiomycota</taxon>
        <taxon>Ustilaginomycotina</taxon>
        <taxon>Exobasidiomycetes</taxon>
        <taxon>Exobasidiales</taxon>
        <taxon>Brachybasidiaceae</taxon>
        <taxon>Meira</taxon>
    </lineage>
</organism>
<dbReference type="EMBL" id="KZ819607">
    <property type="protein sequence ID" value="PWN31711.1"/>
    <property type="molecule type" value="Genomic_DNA"/>
</dbReference>
<protein>
    <submittedName>
        <fullName evidence="2">Uncharacterized protein</fullName>
    </submittedName>
</protein>
<dbReference type="GeneID" id="37019751"/>
<proteinExistence type="predicted"/>
<feature type="transmembrane region" description="Helical" evidence="1">
    <location>
        <begin position="103"/>
        <end position="121"/>
    </location>
</feature>
<keyword evidence="1" id="KW-0472">Membrane</keyword>
<dbReference type="RefSeq" id="XP_025352013.1">
    <property type="nucleotide sequence ID" value="XM_025497970.1"/>
</dbReference>
<dbReference type="AlphaFoldDB" id="A0A316V5D3"/>
<sequence length="282" mass="32117">MWRKGHHTALNTGALKQILPRSSAILKYSTANYNSMTSTCLRLPTNAIYSSPFKPKRSGYAVKPLSRCYSTQARIQTVSKRTSAGLKTIFTGYKYKKGESFNVFLPVLGIICVGTLAYTFSSWPSKSEQDKANKYNEKLTKRPTDAQAMCADIQALEAVLKKMENSVILKYWQLINAQQTRLRNDLSKSYVRFWDVGFCKVDKIHQNTPWSAVRLTVREIKNVVMSLTKWFSRSCVSLQQARMDSLPFLSFFIVVFLSLHTNKIRSMVKKPKTVLGLFSSSF</sequence>
<gene>
    <name evidence="2" type="ORF">FA14DRAFT_158524</name>
</gene>
<evidence type="ECO:0000313" key="3">
    <source>
        <dbReference type="Proteomes" id="UP000245771"/>
    </source>
</evidence>
<evidence type="ECO:0000313" key="2">
    <source>
        <dbReference type="EMBL" id="PWN31711.1"/>
    </source>
</evidence>
<name>A0A316V5D3_9BASI</name>
<keyword evidence="3" id="KW-1185">Reference proteome</keyword>
<reference evidence="2 3" key="1">
    <citation type="journal article" date="2018" name="Mol. Biol. Evol.">
        <title>Broad Genomic Sampling Reveals a Smut Pathogenic Ancestry of the Fungal Clade Ustilaginomycotina.</title>
        <authorList>
            <person name="Kijpornyongpan T."/>
            <person name="Mondo S.J."/>
            <person name="Barry K."/>
            <person name="Sandor L."/>
            <person name="Lee J."/>
            <person name="Lipzen A."/>
            <person name="Pangilinan J."/>
            <person name="LaButti K."/>
            <person name="Hainaut M."/>
            <person name="Henrissat B."/>
            <person name="Grigoriev I.V."/>
            <person name="Spatafora J.W."/>
            <person name="Aime M.C."/>
        </authorList>
    </citation>
    <scope>NUCLEOTIDE SEQUENCE [LARGE SCALE GENOMIC DNA]</scope>
    <source>
        <strain evidence="2 3">MCA 3882</strain>
    </source>
</reference>
<keyword evidence="1" id="KW-0812">Transmembrane</keyword>
<evidence type="ECO:0000256" key="1">
    <source>
        <dbReference type="SAM" id="Phobius"/>
    </source>
</evidence>
<dbReference type="InParanoid" id="A0A316V5D3"/>
<accession>A0A316V5D3</accession>
<dbReference type="Proteomes" id="UP000245771">
    <property type="component" value="Unassembled WGS sequence"/>
</dbReference>